<protein>
    <recommendedName>
        <fullName evidence="2">M23ase beta-sheet core domain-containing protein</fullName>
    </recommendedName>
</protein>
<feature type="transmembrane region" description="Helical" evidence="1">
    <location>
        <begin position="59"/>
        <end position="92"/>
    </location>
</feature>
<dbReference type="InterPro" id="IPR023346">
    <property type="entry name" value="Lysozyme-like_dom_sf"/>
</dbReference>
<organism evidence="3 4">
    <name type="scientific">Caldibacillus debilis</name>
    <dbReference type="NCBI Taxonomy" id="301148"/>
    <lineage>
        <taxon>Bacteria</taxon>
        <taxon>Bacillati</taxon>
        <taxon>Bacillota</taxon>
        <taxon>Bacilli</taxon>
        <taxon>Bacillales</taxon>
        <taxon>Bacillaceae</taxon>
        <taxon>Caldibacillus</taxon>
    </lineage>
</organism>
<dbReference type="CDD" id="cd13399">
    <property type="entry name" value="Slt35-like"/>
    <property type="match status" value="1"/>
</dbReference>
<sequence length="703" mass="79178">MSLIIQPQHNDEQSSVARTIGARMSNKAKRKLLKKGAKAAAKIVKNAAVSLGSLLLKMFVTLVSFLGLPIILFALAAVVIVVVSSLAFSFFFTTGEGLQGEDKAIYEYIVKKANSTVDMNNEWERPYRVPEGLIAATIQLDVIKTDDIKELIDTMAEKLAPVFEYGEYNEWTETYQKIYEDGKLVKTTEVKRKDNWVKKLDRADYWNGNTTFTYTPHVTPWESSEKITYREEKYTETVIETYIEYVEETYYEYEWVPYEVEKLVSYTEYVLVIDENGVPRLVPVTKYKKEIVIEYRYEKVEKKRTVPVERQREVEVEKTRKIEVKTVTYTRKQYFTSSQKSVTDYSNFDNVLNSFNLGTIDKKIIEANYAFTGGTINYIEWLENNGLISDDYVYYDGTVIPGESVPAQFMEFYRSAEKKYGVPWYVLAAIHFVETGFSTHPTMISSAGAIGPMQFLPATWVGWKYSIGRGFVSPDIDITDISLIEKGGGYGVDANGDGKADPWDEADAIHAAAKMLKANGFTKNPRGAIRKYNNSTVYVDTVLKYAEQFKYEASYVGGDGVPSLNPGGFMRPAFGKVTSPFGARILNGRRSIHYGIDIAAEGNVKIVAAADGVVSRSYYSSSYGEVVFIKHNINGQAYETVYAHMVKGSRAVKEGQKVKQGQFLGYMGATGDVTGKHLHFEIHQGSWNISKSNAINPALLIKF</sequence>
<dbReference type="Proteomes" id="UP000075683">
    <property type="component" value="Unassembled WGS sequence"/>
</dbReference>
<dbReference type="PANTHER" id="PTHR21666:SF270">
    <property type="entry name" value="MUREIN HYDROLASE ACTIVATOR ENVC"/>
    <property type="match status" value="1"/>
</dbReference>
<accession>A0A150MFT7</accession>
<dbReference type="InterPro" id="IPR011055">
    <property type="entry name" value="Dup_hybrid_motif"/>
</dbReference>
<dbReference type="Gene3D" id="1.10.530.10">
    <property type="match status" value="1"/>
</dbReference>
<dbReference type="Gene3D" id="2.70.70.10">
    <property type="entry name" value="Glucose Permease (Domain IIA)"/>
    <property type="match status" value="1"/>
</dbReference>
<dbReference type="SUPFAM" id="SSF51261">
    <property type="entry name" value="Duplicated hybrid motif"/>
    <property type="match status" value="1"/>
</dbReference>
<dbReference type="STRING" id="301148.B4135_0998"/>
<dbReference type="EMBL" id="LQYT01000001">
    <property type="protein sequence ID" value="KYD23175.1"/>
    <property type="molecule type" value="Genomic_DNA"/>
</dbReference>
<dbReference type="Pfam" id="PF01551">
    <property type="entry name" value="Peptidase_M23"/>
    <property type="match status" value="1"/>
</dbReference>
<evidence type="ECO:0000313" key="4">
    <source>
        <dbReference type="Proteomes" id="UP000075683"/>
    </source>
</evidence>
<dbReference type="RefSeq" id="WP_235597114.1">
    <property type="nucleotide sequence ID" value="NZ_LQYT01000001.1"/>
</dbReference>
<keyword evidence="1" id="KW-0472">Membrane</keyword>
<dbReference type="AlphaFoldDB" id="A0A150MFT7"/>
<evidence type="ECO:0000313" key="3">
    <source>
        <dbReference type="EMBL" id="KYD23175.1"/>
    </source>
</evidence>
<dbReference type="SUPFAM" id="SSF53955">
    <property type="entry name" value="Lysozyme-like"/>
    <property type="match status" value="1"/>
</dbReference>
<dbReference type="InterPro" id="IPR016047">
    <property type="entry name" value="M23ase_b-sheet_dom"/>
</dbReference>
<gene>
    <name evidence="3" type="ORF">B4135_0998</name>
</gene>
<keyword evidence="1" id="KW-0812">Transmembrane</keyword>
<dbReference type="PATRIC" id="fig|301148.3.peg.45"/>
<evidence type="ECO:0000259" key="2">
    <source>
        <dbReference type="Pfam" id="PF01551"/>
    </source>
</evidence>
<name>A0A150MFT7_9BACI</name>
<feature type="domain" description="M23ase beta-sheet core" evidence="2">
    <location>
        <begin position="592"/>
        <end position="687"/>
    </location>
</feature>
<reference evidence="3 4" key="1">
    <citation type="submission" date="2016-01" db="EMBL/GenBank/DDBJ databases">
        <title>Draft Genome Sequences of Seven Thermophilic Sporeformers Isolated from Foods.</title>
        <authorList>
            <person name="Berendsen E.M."/>
            <person name="Wells-Bennik M.H."/>
            <person name="Krawcyk A.O."/>
            <person name="De Jong A."/>
            <person name="Holsappel S."/>
            <person name="Eijlander R.T."/>
            <person name="Kuipers O.P."/>
        </authorList>
    </citation>
    <scope>NUCLEOTIDE SEQUENCE [LARGE SCALE GENOMIC DNA]</scope>
    <source>
        <strain evidence="3 4">B4135</strain>
    </source>
</reference>
<proteinExistence type="predicted"/>
<comment type="caution">
    <text evidence="3">The sequence shown here is derived from an EMBL/GenBank/DDBJ whole genome shotgun (WGS) entry which is preliminary data.</text>
</comment>
<dbReference type="InterPro" id="IPR050570">
    <property type="entry name" value="Cell_wall_metabolism_enzyme"/>
</dbReference>
<dbReference type="CDD" id="cd12797">
    <property type="entry name" value="M23_peptidase"/>
    <property type="match status" value="1"/>
</dbReference>
<evidence type="ECO:0000256" key="1">
    <source>
        <dbReference type="SAM" id="Phobius"/>
    </source>
</evidence>
<keyword evidence="1" id="KW-1133">Transmembrane helix</keyword>
<dbReference type="GO" id="GO:0004222">
    <property type="term" value="F:metalloendopeptidase activity"/>
    <property type="evidence" value="ECO:0007669"/>
    <property type="project" value="TreeGrafter"/>
</dbReference>
<dbReference type="PANTHER" id="PTHR21666">
    <property type="entry name" value="PEPTIDASE-RELATED"/>
    <property type="match status" value="1"/>
</dbReference>